<evidence type="ECO:0000256" key="1">
    <source>
        <dbReference type="ARBA" id="ARBA00004245"/>
    </source>
</evidence>
<gene>
    <name evidence="9" type="primary">alp4</name>
    <name evidence="9" type="ORF">HK105_206983</name>
</gene>
<feature type="domain" description="Gamma tubulin complex component C-terminal" evidence="7">
    <location>
        <begin position="650"/>
        <end position="1090"/>
    </location>
</feature>
<evidence type="ECO:0000313" key="9">
    <source>
        <dbReference type="EMBL" id="KAL2913523.1"/>
    </source>
</evidence>
<keyword evidence="5" id="KW-0206">Cytoskeleton</keyword>
<evidence type="ECO:0000256" key="3">
    <source>
        <dbReference type="ARBA" id="ARBA00022490"/>
    </source>
</evidence>
<dbReference type="Proteomes" id="UP001527925">
    <property type="component" value="Unassembled WGS sequence"/>
</dbReference>
<accession>A0ABR4N1W2</accession>
<evidence type="ECO:0000259" key="7">
    <source>
        <dbReference type="Pfam" id="PF04130"/>
    </source>
</evidence>
<keyword evidence="10" id="KW-1185">Reference proteome</keyword>
<evidence type="ECO:0000256" key="6">
    <source>
        <dbReference type="SAM" id="MobiDB-lite"/>
    </source>
</evidence>
<evidence type="ECO:0000256" key="4">
    <source>
        <dbReference type="ARBA" id="ARBA00022701"/>
    </source>
</evidence>
<organism evidence="9 10">
    <name type="scientific">Polyrhizophydium stewartii</name>
    <dbReference type="NCBI Taxonomy" id="2732419"/>
    <lineage>
        <taxon>Eukaryota</taxon>
        <taxon>Fungi</taxon>
        <taxon>Fungi incertae sedis</taxon>
        <taxon>Chytridiomycota</taxon>
        <taxon>Chytridiomycota incertae sedis</taxon>
        <taxon>Chytridiomycetes</taxon>
        <taxon>Rhizophydiales</taxon>
        <taxon>Rhizophydiales incertae sedis</taxon>
        <taxon>Polyrhizophydium</taxon>
    </lineage>
</organism>
<feature type="compositionally biased region" description="Polar residues" evidence="6">
    <location>
        <begin position="153"/>
        <end position="166"/>
    </location>
</feature>
<feature type="region of interest" description="Disordered" evidence="6">
    <location>
        <begin position="993"/>
        <end position="1029"/>
    </location>
</feature>
<feature type="compositionally biased region" description="Low complexity" evidence="6">
    <location>
        <begin position="853"/>
        <end position="872"/>
    </location>
</feature>
<feature type="domain" description="Gamma tubulin complex component protein N-terminal" evidence="8">
    <location>
        <begin position="319"/>
        <end position="646"/>
    </location>
</feature>
<dbReference type="Pfam" id="PF04130">
    <property type="entry name" value="GCP_C_terminal"/>
    <property type="match status" value="1"/>
</dbReference>
<name>A0ABR4N1W2_9FUNG</name>
<comment type="caution">
    <text evidence="9">The sequence shown here is derived from an EMBL/GenBank/DDBJ whole genome shotgun (WGS) entry which is preliminary data.</text>
</comment>
<evidence type="ECO:0000256" key="5">
    <source>
        <dbReference type="ARBA" id="ARBA00023212"/>
    </source>
</evidence>
<evidence type="ECO:0000313" key="10">
    <source>
        <dbReference type="Proteomes" id="UP001527925"/>
    </source>
</evidence>
<evidence type="ECO:0000259" key="8">
    <source>
        <dbReference type="Pfam" id="PF17681"/>
    </source>
</evidence>
<keyword evidence="3" id="KW-0963">Cytoplasm</keyword>
<dbReference type="InterPro" id="IPR007259">
    <property type="entry name" value="GCP"/>
</dbReference>
<dbReference type="InterPro" id="IPR042241">
    <property type="entry name" value="GCP_C_sf"/>
</dbReference>
<keyword evidence="4" id="KW-0493">Microtubule</keyword>
<proteinExistence type="inferred from homology"/>
<feature type="region of interest" description="Disordered" evidence="6">
    <location>
        <begin position="130"/>
        <end position="166"/>
    </location>
</feature>
<sequence length="1116" mass="122561">MTDRELRLHATVTELLAHLGIDEEPDRCLEILSKQRHGATPHKPSALGAVGAAAGPGAGAGAAGLTGIGSYPLAEQIALKAAQLSQTAPTRFMSVYEKLRTNHYRELDPLLYILSKIHADPVVAASLGLPSASTPGTADGMPPQSPGMLRRGSVQQQPASSNPTLRLRSTVSAGNLKELAQSPQPQSRFVNPLASKASLEHLLSQRPVSHTPDRRTQPQQLSKSRSALNLRAGAATADASVFSENVGDGTTLAFTPIKAVQNAAPVPHTQRRPEPVKIATLKAPLERLHPVAEEQSVHEGNTTVMLFEKSLMEQEALIIEDLLYVLMGLDGEYISRIPPPDGRPEIPSFSVDGHLEPSISELVAKILPLAGFYHLLDDFVDTHMAFKYGRVFHALGAAISTLLQEYLVLIGQLEHLAHTSPKFSLQKLWYYLSPSVETMGSLAALVAAIYEANSNAGRAQGDEYDVRHVIEPSNINRNSGLLLSILADRIISLGGNPEARKVHSYLLSQASMPYLGILHTWIFSGELEDPFNEFMIEERKNLTKDKLREDFNDVYWEQRYTLRDDSIPLFLEPWKEKILMAGKYLNVLRECGIEIPTGRDRKLTDAEGREVGLTDAARAVDGGRFAADIEHAYRFANKALIDLLVKDHKLFERLKSLKRFFLLEQSDYLTHFLDLAVKDLMQPANLTPVEKVRSLLELVIRSPSSCCSSDNYKDDVTIELSSMSLFQQLLKINSVVGLDMRKHFQNLRSGRAFDIDQSLATPPEGAMAAISGLAGPNGSLTGVEAFTLGYSVGFPLSLVINRKVLTKYQMIFRQLFLCKYIERLLSGTWLGQNRLQSKVDGRVRSFFAGKPLAGRSGASSSSASQGFAAQRGSNGGSGSSSADDLSPFGAPLLSDTSVIGRISLLRERMLHFIKMFMYYVFFDVLEPNWFAMEKQLRKASTIDEILAVHDDFLDSCLKECMLTNPKLIRVFSALITTCHGFVEFSESYARSRTTPVSGAPGGTAQPAQPAQPPGGGEAASQDMHPGEMKEGFRGTLFEHTSLSDHTALRTHEDNFLRQIQNLIDVLQVLGVTETPRLGHLLSQLDFNAYYSLLPNSAANFTSSPAVPVVKRMGLRF</sequence>
<dbReference type="PANTHER" id="PTHR19302:SF13">
    <property type="entry name" value="GAMMA-TUBULIN COMPLEX COMPONENT 2"/>
    <property type="match status" value="1"/>
</dbReference>
<comment type="subcellular location">
    <subcellularLocation>
        <location evidence="1">Cytoplasm</location>
        <location evidence="1">Cytoskeleton</location>
    </subcellularLocation>
</comment>
<feature type="region of interest" description="Disordered" evidence="6">
    <location>
        <begin position="204"/>
        <end position="225"/>
    </location>
</feature>
<comment type="similarity">
    <text evidence="2">Belongs to the TUBGCP family.</text>
</comment>
<dbReference type="Gene3D" id="1.20.120.1900">
    <property type="entry name" value="Gamma-tubulin complex, C-terminal domain"/>
    <property type="match status" value="1"/>
</dbReference>
<dbReference type="InterPro" id="IPR040457">
    <property type="entry name" value="GCP_C"/>
</dbReference>
<dbReference type="InterPro" id="IPR041470">
    <property type="entry name" value="GCP_N"/>
</dbReference>
<reference evidence="9 10" key="1">
    <citation type="submission" date="2023-09" db="EMBL/GenBank/DDBJ databases">
        <title>Pangenome analysis of Batrachochytrium dendrobatidis and related Chytrids.</title>
        <authorList>
            <person name="Yacoub M.N."/>
            <person name="Stajich J.E."/>
            <person name="James T.Y."/>
        </authorList>
    </citation>
    <scope>NUCLEOTIDE SEQUENCE [LARGE SCALE GENOMIC DNA]</scope>
    <source>
        <strain evidence="9 10">JEL0888</strain>
    </source>
</reference>
<protein>
    <submittedName>
        <fullName evidence="9">Gamma tubulin complex Spc97/GCP2 subunit Alp4</fullName>
    </submittedName>
</protein>
<feature type="region of interest" description="Disordered" evidence="6">
    <location>
        <begin position="852"/>
        <end position="882"/>
    </location>
</feature>
<dbReference type="Pfam" id="PF17681">
    <property type="entry name" value="GCP_N_terminal"/>
    <property type="match status" value="1"/>
</dbReference>
<evidence type="ECO:0000256" key="2">
    <source>
        <dbReference type="ARBA" id="ARBA00010337"/>
    </source>
</evidence>
<dbReference type="EMBL" id="JADGIZ020000045">
    <property type="protein sequence ID" value="KAL2913523.1"/>
    <property type="molecule type" value="Genomic_DNA"/>
</dbReference>
<dbReference type="PANTHER" id="PTHR19302">
    <property type="entry name" value="GAMMA TUBULIN COMPLEX PROTEIN"/>
    <property type="match status" value="1"/>
</dbReference>